<sequence length="84" mass="9613">MTMGAIMSVKRVSKSEFKAKALEYFRLVESTGEHIIVTDHGKPVLEVRRYESSSLTPLEELRGSVLFCEDAFEPIGEDDWEAYR</sequence>
<comment type="similarity">
    <text evidence="1">Belongs to the phD/YefM antitoxin family.</text>
</comment>
<evidence type="ECO:0000256" key="1">
    <source>
        <dbReference type="ARBA" id="ARBA00009981"/>
    </source>
</evidence>
<name>A0A2U3IE03_9BURK</name>
<dbReference type="SUPFAM" id="SSF143120">
    <property type="entry name" value="YefM-like"/>
    <property type="match status" value="1"/>
</dbReference>
<protein>
    <submittedName>
        <fullName evidence="2">Prevent-host-death protein</fullName>
    </submittedName>
</protein>
<dbReference type="EMBL" id="OGTP01000031">
    <property type="protein sequence ID" value="SPB18445.1"/>
    <property type="molecule type" value="Genomic_DNA"/>
</dbReference>
<evidence type="ECO:0000313" key="2">
    <source>
        <dbReference type="EMBL" id="SPB18445.1"/>
    </source>
</evidence>
<dbReference type="Gene3D" id="3.40.1620.10">
    <property type="entry name" value="YefM-like domain"/>
    <property type="match status" value="1"/>
</dbReference>
<dbReference type="Proteomes" id="UP000238169">
    <property type="component" value="Unassembled WGS sequence"/>
</dbReference>
<gene>
    <name evidence="2" type="ORF">NOV72_05645</name>
</gene>
<organism evidence="2 3">
    <name type="scientific">Caballeronia novacaledonica</name>
    <dbReference type="NCBI Taxonomy" id="1544861"/>
    <lineage>
        <taxon>Bacteria</taxon>
        <taxon>Pseudomonadati</taxon>
        <taxon>Pseudomonadota</taxon>
        <taxon>Betaproteobacteria</taxon>
        <taxon>Burkholderiales</taxon>
        <taxon>Burkholderiaceae</taxon>
        <taxon>Caballeronia</taxon>
    </lineage>
</organism>
<proteinExistence type="inferred from homology"/>
<dbReference type="InterPro" id="IPR036165">
    <property type="entry name" value="YefM-like_sf"/>
</dbReference>
<dbReference type="AlphaFoldDB" id="A0A2U3IE03"/>
<reference evidence="3" key="1">
    <citation type="submission" date="2018-01" db="EMBL/GenBank/DDBJ databases">
        <authorList>
            <person name="Peeters C."/>
        </authorList>
    </citation>
    <scope>NUCLEOTIDE SEQUENCE [LARGE SCALE GENOMIC DNA]</scope>
</reference>
<accession>A0A2U3IE03</accession>
<keyword evidence="3" id="KW-1185">Reference proteome</keyword>
<evidence type="ECO:0000313" key="3">
    <source>
        <dbReference type="Proteomes" id="UP000238169"/>
    </source>
</evidence>